<organism evidence="1 2">
    <name type="scientific">Collinsella ihumii</name>
    <dbReference type="NCBI Taxonomy" id="1720204"/>
    <lineage>
        <taxon>Bacteria</taxon>
        <taxon>Bacillati</taxon>
        <taxon>Actinomycetota</taxon>
        <taxon>Coriobacteriia</taxon>
        <taxon>Coriobacteriales</taxon>
        <taxon>Coriobacteriaceae</taxon>
        <taxon>Collinsella</taxon>
    </lineage>
</organism>
<name>A0AAW7JM75_9ACTN</name>
<gene>
    <name evidence="1" type="ORF">QVN40_02685</name>
</gene>
<dbReference type="EMBL" id="JAUEIR010000002">
    <property type="protein sequence ID" value="MDN0068609.1"/>
    <property type="molecule type" value="Genomic_DNA"/>
</dbReference>
<dbReference type="Pfam" id="PF10665">
    <property type="entry name" value="Minor_capsid_1"/>
    <property type="match status" value="1"/>
</dbReference>
<comment type="caution">
    <text evidence="1">The sequence shown here is derived from an EMBL/GenBank/DDBJ whole genome shotgun (WGS) entry which is preliminary data.</text>
</comment>
<protein>
    <submittedName>
        <fullName evidence="1">Minor capsid protein</fullName>
    </submittedName>
</protein>
<dbReference type="Proteomes" id="UP001168505">
    <property type="component" value="Unassembled WGS sequence"/>
</dbReference>
<accession>A0AAW7JM75</accession>
<dbReference type="InterPro" id="IPR019612">
    <property type="entry name" value="Minor_capsid_put"/>
</dbReference>
<evidence type="ECO:0000313" key="2">
    <source>
        <dbReference type="Proteomes" id="UP001168505"/>
    </source>
</evidence>
<dbReference type="RefSeq" id="WP_289826687.1">
    <property type="nucleotide sequence ID" value="NZ_JAUEIR010000002.1"/>
</dbReference>
<proteinExistence type="predicted"/>
<evidence type="ECO:0000313" key="1">
    <source>
        <dbReference type="EMBL" id="MDN0068609.1"/>
    </source>
</evidence>
<reference evidence="1" key="2">
    <citation type="submission" date="2023-08" db="EMBL/GenBank/DDBJ databases">
        <title>Identification and characterization of horizontal gene transfer across gut microbiota members of farm animals based on homology search.</title>
        <authorList>
            <person name="Schwarzerova J."/>
            <person name="Nykrynova M."/>
            <person name="Jureckova K."/>
            <person name="Cejkova D."/>
            <person name="Rychlik I."/>
        </authorList>
    </citation>
    <scope>NUCLEOTIDE SEQUENCE</scope>
    <source>
        <strain evidence="1">15_COKtk</strain>
    </source>
</reference>
<dbReference type="AlphaFoldDB" id="A0AAW7JM75"/>
<reference evidence="1" key="1">
    <citation type="submission" date="2023-06" db="EMBL/GenBank/DDBJ databases">
        <authorList>
            <person name="Zeman M."/>
            <person name="Kubasova T."/>
            <person name="Jahodarova E."/>
            <person name="Nykrynova M."/>
            <person name="Rychlik I."/>
        </authorList>
    </citation>
    <scope>NUCLEOTIDE SEQUENCE</scope>
    <source>
        <strain evidence="1">15_COKtk</strain>
    </source>
</reference>
<sequence length="109" mass="12136">MRYLRPIPRRLLPDDMLVFLPAEGDGRGESRLVRHVRFERSQETVADAHRSADAGRGTVFVDAVNSEGAFEVPAGSRVLVGAGPSMMVRACRRCRVVRGQVHHWELEVG</sequence>